<reference evidence="14 15" key="1">
    <citation type="submission" date="2019-09" db="EMBL/GenBank/DDBJ databases">
        <title>Bird 10,000 Genomes (B10K) Project - Family phase.</title>
        <authorList>
            <person name="Zhang G."/>
        </authorList>
    </citation>
    <scope>NUCLEOTIDE SEQUENCE [LARGE SCALE GENOMIC DNA]</scope>
    <source>
        <strain evidence="14">B10K-DU-002-35</strain>
        <tissue evidence="14">Muscle</tissue>
    </source>
</reference>
<keyword evidence="5 12" id="KW-0227">DNA damage</keyword>
<protein>
    <recommendedName>
        <fullName evidence="12">DNA repair nuclease/redox regulator APEX1</fullName>
        <shortName evidence="12">APEN</shortName>
        <shortName evidence="12">REF-1</shortName>
        <ecNumber evidence="12">3.1.11.2</ecNumber>
        <ecNumber evidence="12">3.1.21.-</ecNumber>
    </recommendedName>
    <alternativeName>
        <fullName evidence="12">APEX nuclease</fullName>
    </alternativeName>
    <alternativeName>
        <fullName evidence="12">Apurinic-apyrimidinic endonuclease 1</fullName>
    </alternativeName>
    <alternativeName>
        <fullName evidence="12">Redox factor-1</fullName>
    </alternativeName>
    <component>
        <recommendedName>
            <fullName evidence="12">DNA repair nuclease/redox regulator APEX1, mitochondrial</fullName>
        </recommendedName>
    </component>
</protein>
<evidence type="ECO:0000313" key="15">
    <source>
        <dbReference type="Proteomes" id="UP000565785"/>
    </source>
</evidence>
<dbReference type="PROSITE" id="PS00726">
    <property type="entry name" value="AP_NUCLEASE_F1_1"/>
    <property type="match status" value="1"/>
</dbReference>
<evidence type="ECO:0000256" key="10">
    <source>
        <dbReference type="PIRSR" id="PIRSR604808-2"/>
    </source>
</evidence>
<comment type="subcellular location">
    <subcellularLocation>
        <location evidence="12">Nucleus</location>
    </subcellularLocation>
    <subcellularLocation>
        <location evidence="12">Cytoplasm</location>
    </subcellularLocation>
    <subcellularLocation>
        <location evidence="12">Mitochondrion</location>
    </subcellularLocation>
</comment>
<dbReference type="GO" id="GO:0008311">
    <property type="term" value="F:double-stranded DNA 3'-5' DNA exonuclease activity"/>
    <property type="evidence" value="ECO:0007669"/>
    <property type="project" value="UniProtKB-EC"/>
</dbReference>
<evidence type="ECO:0000256" key="9">
    <source>
        <dbReference type="PIRSR" id="PIRSR604808-1"/>
    </source>
</evidence>
<feature type="non-terminal residue" evidence="14">
    <location>
        <position position="1"/>
    </location>
</feature>
<feature type="active site" description="Proton donor/acceptor" evidence="9">
    <location>
        <position position="128"/>
    </location>
</feature>
<dbReference type="EC" id="3.1.11.2" evidence="12"/>
<keyword evidence="12" id="KW-0539">Nucleus</keyword>
<evidence type="ECO:0000256" key="8">
    <source>
        <dbReference type="ARBA" id="ARBA00023204"/>
    </source>
</evidence>
<gene>
    <name evidence="14" type="primary">Apex1</name>
    <name evidence="14" type="ORF">RHICYA_R11841</name>
</gene>
<feature type="site" description="Transition state stabilizer" evidence="11">
    <location>
        <position position="130"/>
    </location>
</feature>
<dbReference type="GO" id="GO:0005634">
    <property type="term" value="C:nucleus"/>
    <property type="evidence" value="ECO:0007669"/>
    <property type="project" value="UniProtKB-SubCell"/>
</dbReference>
<dbReference type="InterPro" id="IPR036691">
    <property type="entry name" value="Endo/exonu/phosph_ase_sf"/>
</dbReference>
<dbReference type="NCBIfam" id="TIGR00195">
    <property type="entry name" value="exoDNase_III"/>
    <property type="match status" value="1"/>
</dbReference>
<dbReference type="GO" id="GO:0046872">
    <property type="term" value="F:metal ion binding"/>
    <property type="evidence" value="ECO:0007669"/>
    <property type="project" value="UniProtKB-KW"/>
</dbReference>
<feature type="binding site" evidence="10">
    <location>
        <position position="14"/>
    </location>
    <ligand>
        <name>Mg(2+)</name>
        <dbReference type="ChEBI" id="CHEBI:18420"/>
        <label>1</label>
    </ligand>
</feature>
<dbReference type="InterPro" id="IPR004808">
    <property type="entry name" value="AP_endonuc_1"/>
</dbReference>
<dbReference type="CDD" id="cd09087">
    <property type="entry name" value="Ape1-like_AP-endo"/>
    <property type="match status" value="1"/>
</dbReference>
<keyword evidence="4 10" id="KW-0479">Metal-binding</keyword>
<dbReference type="PROSITE" id="PS00727">
    <property type="entry name" value="AP_NUCLEASE_F1_2"/>
    <property type="match status" value="1"/>
</dbReference>
<dbReference type="OrthoDB" id="498125at2759"/>
<evidence type="ECO:0000256" key="11">
    <source>
        <dbReference type="PIRSR" id="PIRSR604808-3"/>
    </source>
</evidence>
<evidence type="ECO:0000256" key="12">
    <source>
        <dbReference type="RuleBase" id="RU362131"/>
    </source>
</evidence>
<feature type="binding site" evidence="10">
    <location>
        <position position="128"/>
    </location>
    <ligand>
        <name>Mg(2+)</name>
        <dbReference type="ChEBI" id="CHEBI:18420"/>
        <label>1</label>
    </ligand>
</feature>
<feature type="active site" description="Proton acceptor" evidence="9">
    <location>
        <position position="226"/>
    </location>
</feature>
<comment type="cofactor">
    <cofactor evidence="2">
        <name>Mn(2+)</name>
        <dbReference type="ChEBI" id="CHEBI:29035"/>
    </cofactor>
</comment>
<feature type="non-terminal residue" evidence="14">
    <location>
        <position position="235"/>
    </location>
</feature>
<keyword evidence="6 12" id="KW-0378">Hydrolase</keyword>
<dbReference type="GO" id="GO:0006284">
    <property type="term" value="P:base-excision repair"/>
    <property type="evidence" value="ECO:0007669"/>
    <property type="project" value="TreeGrafter"/>
</dbReference>
<dbReference type="GO" id="GO:0003906">
    <property type="term" value="F:DNA-(apurinic or apyrimidinic site) endonuclease activity"/>
    <property type="evidence" value="ECO:0007669"/>
    <property type="project" value="TreeGrafter"/>
</dbReference>
<evidence type="ECO:0000256" key="1">
    <source>
        <dbReference type="ARBA" id="ARBA00000493"/>
    </source>
</evidence>
<keyword evidence="15" id="KW-1185">Reference proteome</keyword>
<evidence type="ECO:0000256" key="4">
    <source>
        <dbReference type="ARBA" id="ARBA00022723"/>
    </source>
</evidence>
<feature type="binding site" evidence="10">
    <location>
        <position position="226"/>
    </location>
    <ligand>
        <name>Mg(2+)</name>
        <dbReference type="ChEBI" id="CHEBI:18420"/>
        <label>1</label>
    </ligand>
</feature>
<feature type="binding site" evidence="10">
    <location>
        <position position="130"/>
    </location>
    <ligand>
        <name>Mg(2+)</name>
        <dbReference type="ChEBI" id="CHEBI:18420"/>
        <label>1</label>
    </ligand>
</feature>
<keyword evidence="10" id="KW-0464">Manganese</keyword>
<dbReference type="PANTHER" id="PTHR22748">
    <property type="entry name" value="AP ENDONUCLEASE"/>
    <property type="match status" value="1"/>
</dbReference>
<dbReference type="NCBIfam" id="TIGR00633">
    <property type="entry name" value="xth"/>
    <property type="match status" value="1"/>
</dbReference>
<dbReference type="GO" id="GO:0003677">
    <property type="term" value="F:DNA binding"/>
    <property type="evidence" value="ECO:0007669"/>
    <property type="project" value="UniProtKB-KW"/>
</dbReference>
<dbReference type="InterPro" id="IPR020847">
    <property type="entry name" value="AP_endonuclease_F1_BS"/>
</dbReference>
<dbReference type="GO" id="GO:0008081">
    <property type="term" value="F:phosphoric diester hydrolase activity"/>
    <property type="evidence" value="ECO:0007669"/>
    <property type="project" value="TreeGrafter"/>
</dbReference>
<dbReference type="GO" id="GO:0005739">
    <property type="term" value="C:mitochondrion"/>
    <property type="evidence" value="ECO:0007669"/>
    <property type="project" value="UniProtKB-SubCell"/>
</dbReference>
<evidence type="ECO:0000256" key="6">
    <source>
        <dbReference type="ARBA" id="ARBA00022801"/>
    </source>
</evidence>
<comment type="catalytic activity">
    <reaction evidence="1">
        <text>Exonucleolytic cleavage in the 3'- to 5'-direction to yield nucleoside 5'-phosphates.</text>
        <dbReference type="EC" id="3.1.11.2"/>
    </reaction>
</comment>
<keyword evidence="12" id="KW-0238">DNA-binding</keyword>
<dbReference type="InterPro" id="IPR020848">
    <property type="entry name" value="AP_endonuclease_F1_CS"/>
</dbReference>
<keyword evidence="7 10" id="KW-0460">Magnesium</keyword>
<proteinExistence type="inferred from homology"/>
<dbReference type="EMBL" id="VXBP01007991">
    <property type="protein sequence ID" value="NXO01557.1"/>
    <property type="molecule type" value="Genomic_DNA"/>
</dbReference>
<comment type="cofactor">
    <cofactor evidence="10 12">
        <name>Mg(2+)</name>
        <dbReference type="ChEBI" id="CHEBI:18420"/>
    </cofactor>
    <cofactor evidence="10 12">
        <name>Mn(2+)</name>
        <dbReference type="ChEBI" id="CHEBI:29035"/>
    </cofactor>
    <text evidence="10 12">Probably binds two magnesium or manganese ions per subunit.</text>
</comment>
<feature type="binding site" evidence="10">
    <location>
        <position position="225"/>
    </location>
    <ligand>
        <name>Mg(2+)</name>
        <dbReference type="ChEBI" id="CHEBI:18420"/>
        <label>1</label>
    </ligand>
</feature>
<keyword evidence="8 12" id="KW-0234">DNA repair</keyword>
<dbReference type="SUPFAM" id="SSF56219">
    <property type="entry name" value="DNase I-like"/>
    <property type="match status" value="1"/>
</dbReference>
<dbReference type="PROSITE" id="PS51435">
    <property type="entry name" value="AP_NUCLEASE_F1_4"/>
    <property type="match status" value="1"/>
</dbReference>
<name>A0A7L1NQZ5_RHICY</name>
<organism evidence="14 15">
    <name type="scientific">Rhinopomastus cyanomelas</name>
    <name type="common">Common scimitarbill</name>
    <dbReference type="NCBI Taxonomy" id="113115"/>
    <lineage>
        <taxon>Eukaryota</taxon>
        <taxon>Metazoa</taxon>
        <taxon>Chordata</taxon>
        <taxon>Craniata</taxon>
        <taxon>Vertebrata</taxon>
        <taxon>Euteleostomi</taxon>
        <taxon>Archelosauria</taxon>
        <taxon>Archosauria</taxon>
        <taxon>Dinosauria</taxon>
        <taxon>Saurischia</taxon>
        <taxon>Theropoda</taxon>
        <taxon>Coelurosauria</taxon>
        <taxon>Aves</taxon>
        <taxon>Neognathae</taxon>
        <taxon>Neoaves</taxon>
        <taxon>Telluraves</taxon>
        <taxon>Coraciimorphae</taxon>
        <taxon>Bucerotiformes</taxon>
        <taxon>Rhinopomastidae</taxon>
        <taxon>Rhinopomastus</taxon>
    </lineage>
</organism>
<feature type="active site" evidence="9">
    <location>
        <position position="89"/>
    </location>
</feature>
<keyword evidence="12" id="KW-0963">Cytoplasm</keyword>
<evidence type="ECO:0000256" key="5">
    <source>
        <dbReference type="ARBA" id="ARBA00022763"/>
    </source>
</evidence>
<dbReference type="Pfam" id="PF03372">
    <property type="entry name" value="Exo_endo_phos"/>
    <property type="match status" value="1"/>
</dbReference>
<keyword evidence="12" id="KW-0496">Mitochondrion</keyword>
<accession>A0A7L1NQZ5</accession>
<dbReference type="Gene3D" id="3.60.10.10">
    <property type="entry name" value="Endonuclease/exonuclease/phosphatase"/>
    <property type="match status" value="1"/>
</dbReference>
<dbReference type="PANTHER" id="PTHR22748:SF6">
    <property type="entry name" value="DNA-(APURINIC OR APYRIMIDINIC SITE) ENDONUCLEASE"/>
    <property type="match status" value="1"/>
</dbReference>
<dbReference type="GO" id="GO:0016829">
    <property type="term" value="F:lyase activity"/>
    <property type="evidence" value="ECO:0007669"/>
    <property type="project" value="UniProtKB-KW"/>
</dbReference>
<evidence type="ECO:0000256" key="7">
    <source>
        <dbReference type="ARBA" id="ARBA00022842"/>
    </source>
</evidence>
<comment type="function">
    <text evidence="12">Initiates repair of AP sites in DNA by catalyzing hydrolytic incision of the phosphodiester backbone immediately adjacent to the damage, generating a single-strand break with 5'-deoxyribose phosphate and 3'-hydroxyl ends.</text>
</comment>
<dbReference type="Proteomes" id="UP000565785">
    <property type="component" value="Unassembled WGS sequence"/>
</dbReference>
<feature type="domain" description="Endonuclease/exonuclease/phosphatase" evidence="13">
    <location>
        <begin position="1"/>
        <end position="226"/>
    </location>
</feature>
<feature type="site" description="Important for catalytic activity" evidence="11">
    <location>
        <position position="200"/>
    </location>
</feature>
<dbReference type="EC" id="3.1.21.-" evidence="12"/>
<keyword evidence="12" id="KW-0255">Endonuclease</keyword>
<sequence length="235" mass="26471">WVKQEAPDILCLQETKCGAQAVPPELRELPGLPHQYWASPTDRPGYSGVGLLAKEEPLRVTPGIGVEEHDQEGRVLTAEYPSLFVVAVYVPNSGRGLVRLDYRQRWDVAFQEYLEQLQRQKPVAVCGDLNVAHQELDLRNPSSNQRTAGFTRQERDSFSRLLARGFLDTFRHLNPGLPSAFTFWSYLGGARARNVGWRLDYCLWPRAAQGALCDSRIHPQVMGSDHCPVSLYLAL</sequence>
<dbReference type="AlphaFoldDB" id="A0A7L1NQZ5"/>
<comment type="caution">
    <text evidence="14">The sequence shown here is derived from an EMBL/GenBank/DDBJ whole genome shotgun (WGS) entry which is preliminary data.</text>
</comment>
<evidence type="ECO:0000256" key="3">
    <source>
        <dbReference type="ARBA" id="ARBA00007092"/>
    </source>
</evidence>
<evidence type="ECO:0000313" key="14">
    <source>
        <dbReference type="EMBL" id="NXO01557.1"/>
    </source>
</evidence>
<comment type="similarity">
    <text evidence="3 12">Belongs to the DNA repair enzymes AP/ExoA family.</text>
</comment>
<dbReference type="InterPro" id="IPR005135">
    <property type="entry name" value="Endo/exonuclease/phosphatase"/>
</dbReference>
<evidence type="ECO:0000256" key="2">
    <source>
        <dbReference type="ARBA" id="ARBA00001936"/>
    </source>
</evidence>
<feature type="site" description="Interaction with DNA substrate" evidence="11">
    <location>
        <position position="226"/>
    </location>
</feature>
<keyword evidence="14" id="KW-0456">Lyase</keyword>
<evidence type="ECO:0000259" key="13">
    <source>
        <dbReference type="Pfam" id="PF03372"/>
    </source>
</evidence>
<keyword evidence="12" id="KW-0540">Nuclease</keyword>